<name>G0TZN5_TRYVY</name>
<dbReference type="VEuPathDB" id="TriTrypDB:TvY486_0806700"/>
<sequence length="213" mass="23536">MNALEGRLKCVVFLTCRGEKGANNQAGFASKTIVGACQFVVIQKPVCLTPVQETISAHINQFCKAHGVSFMNYALDKSALIADSVSQLPHVSLHICSQDDLETLAECLLRHRSPSVLLVEIRCDSPISKDDVESAAGDEWDWLRPKQSCMAELRHEEWDNANELLPVTMWCAEPVIRSFPRSAELANETSIVTLDGLMRELGYKVGCLPKYGS</sequence>
<reference evidence="1" key="1">
    <citation type="journal article" date="2012" name="Proc. Natl. Acad. Sci. U.S.A.">
        <title>Antigenic diversity is generated by distinct evolutionary mechanisms in African trypanosome species.</title>
        <authorList>
            <person name="Jackson A.P."/>
            <person name="Berry A."/>
            <person name="Aslett M."/>
            <person name="Allison H.C."/>
            <person name="Burton P."/>
            <person name="Vavrova-Anderson J."/>
            <person name="Brown R."/>
            <person name="Browne H."/>
            <person name="Corton N."/>
            <person name="Hauser H."/>
            <person name="Gamble J."/>
            <person name="Gilderthorp R."/>
            <person name="Marcello L."/>
            <person name="McQuillan J."/>
            <person name="Otto T.D."/>
            <person name="Quail M.A."/>
            <person name="Sanders M.J."/>
            <person name="van Tonder A."/>
            <person name="Ginger M.L."/>
            <person name="Field M.C."/>
            <person name="Barry J.D."/>
            <person name="Hertz-Fowler C."/>
            <person name="Berriman M."/>
        </authorList>
    </citation>
    <scope>NUCLEOTIDE SEQUENCE</scope>
    <source>
        <strain evidence="1">Y486</strain>
    </source>
</reference>
<dbReference type="EMBL" id="HE573024">
    <property type="protein sequence ID" value="CCC50063.1"/>
    <property type="molecule type" value="Genomic_DNA"/>
</dbReference>
<protein>
    <submittedName>
        <fullName evidence="1">Uncharacterized protein</fullName>
    </submittedName>
</protein>
<organism evidence="1">
    <name type="scientific">Trypanosoma vivax (strain Y486)</name>
    <dbReference type="NCBI Taxonomy" id="1055687"/>
    <lineage>
        <taxon>Eukaryota</taxon>
        <taxon>Discoba</taxon>
        <taxon>Euglenozoa</taxon>
        <taxon>Kinetoplastea</taxon>
        <taxon>Metakinetoplastina</taxon>
        <taxon>Trypanosomatida</taxon>
        <taxon>Trypanosomatidae</taxon>
        <taxon>Trypanosoma</taxon>
        <taxon>Duttonella</taxon>
    </lineage>
</organism>
<dbReference type="AlphaFoldDB" id="G0TZN5"/>
<dbReference type="OMA" id="SAHINQF"/>
<proteinExistence type="predicted"/>
<gene>
    <name evidence="1" type="ORF">TVY486_0806700</name>
</gene>
<accession>G0TZN5</accession>
<evidence type="ECO:0000313" key="1">
    <source>
        <dbReference type="EMBL" id="CCC50063.1"/>
    </source>
</evidence>